<keyword evidence="2" id="KW-1185">Reference proteome</keyword>
<dbReference type="PANTHER" id="PTHR38733">
    <property type="entry name" value="PROTEIN MCRC"/>
    <property type="match status" value="1"/>
</dbReference>
<comment type="caution">
    <text evidence="1">The sequence shown here is derived from an EMBL/GenBank/DDBJ whole genome shotgun (WGS) entry which is preliminary data.</text>
</comment>
<dbReference type="InterPro" id="IPR019292">
    <property type="entry name" value="McrC"/>
</dbReference>
<dbReference type="PANTHER" id="PTHR38733:SF1">
    <property type="entry name" value="TYPE IV METHYL-DIRECTED RESTRICTION ENZYME ECOKMCRBC"/>
    <property type="match status" value="1"/>
</dbReference>
<dbReference type="RefSeq" id="WP_162378499.1">
    <property type="nucleotide sequence ID" value="NZ_JBHTKN010000006.1"/>
</dbReference>
<dbReference type="EMBL" id="JBHTKN010000006">
    <property type="protein sequence ID" value="MFD1042664.1"/>
    <property type="molecule type" value="Genomic_DNA"/>
</dbReference>
<evidence type="ECO:0000313" key="1">
    <source>
        <dbReference type="EMBL" id="MFD1042664.1"/>
    </source>
</evidence>
<dbReference type="Proteomes" id="UP001597033">
    <property type="component" value="Unassembled WGS sequence"/>
</dbReference>
<evidence type="ECO:0000313" key="2">
    <source>
        <dbReference type="Proteomes" id="UP001597033"/>
    </source>
</evidence>
<organism evidence="1 2">
    <name type="scientific">Pseudoxanthomonas kaohsiungensis</name>
    <dbReference type="NCBI Taxonomy" id="283923"/>
    <lineage>
        <taxon>Bacteria</taxon>
        <taxon>Pseudomonadati</taxon>
        <taxon>Pseudomonadota</taxon>
        <taxon>Gammaproteobacteria</taxon>
        <taxon>Lysobacterales</taxon>
        <taxon>Lysobacteraceae</taxon>
        <taxon>Pseudoxanthomonas</taxon>
    </lineage>
</organism>
<name>A0ABW3LZA1_9GAMM</name>
<dbReference type="Pfam" id="PF10117">
    <property type="entry name" value="McrBC"/>
    <property type="match status" value="1"/>
</dbReference>
<sequence length="430" mass="49552">MNTVSVREHARLTTGPVPGGSLDVASVPVSAFDWLCQEAQRYRTTGAPLVRIEGRHWLRLDNYVGVLETPCGTRIEILPKHVHGESDVASARRVLIRMLQVALHLPVRDSGPTVLQTFNAPVSEWIIQQFLKELDALVRRGLRFDYRPVEEETRFLRGRLLLARQLRQPAGRQHLFQIEHQVFEPDRPENRLIASALAKVAAATRDPENWRRAHELEHQLVELPRSRDIAGDFRRWSSDRLMSHYAAIRSWCELILGDRNPMSAMGQWTGRSLLFPMEKVFEAYVETCLQRMLPPDARLRTQAASHYLCRQGDRRLFQLRPDFLIEHENSVWVVDAKWKLLDAADTQNQYGLSQGDFYQLFAYGRRYLRGNGRLALVFPETCRFEKPLETFDLEDGMLLDVLPLDLESGRIREAGFFNHHLFCPPVNSAA</sequence>
<gene>
    <name evidence="1" type="ORF">ACFQ2N_09930</name>
</gene>
<proteinExistence type="predicted"/>
<reference evidence="2" key="1">
    <citation type="journal article" date="2019" name="Int. J. Syst. Evol. Microbiol.">
        <title>The Global Catalogue of Microorganisms (GCM) 10K type strain sequencing project: providing services to taxonomists for standard genome sequencing and annotation.</title>
        <authorList>
            <consortium name="The Broad Institute Genomics Platform"/>
            <consortium name="The Broad Institute Genome Sequencing Center for Infectious Disease"/>
            <person name="Wu L."/>
            <person name="Ma J."/>
        </authorList>
    </citation>
    <scope>NUCLEOTIDE SEQUENCE [LARGE SCALE GENOMIC DNA]</scope>
    <source>
        <strain evidence="2">CCUG 55854</strain>
    </source>
</reference>
<protein>
    <submittedName>
        <fullName evidence="1">McrC family protein</fullName>
    </submittedName>
</protein>
<accession>A0ABW3LZA1</accession>